<dbReference type="PROSITE" id="PS00870">
    <property type="entry name" value="CLPAB_1"/>
    <property type="match status" value="1"/>
</dbReference>
<dbReference type="Gene3D" id="1.10.1780.10">
    <property type="entry name" value="Clp, N-terminal domain"/>
    <property type="match status" value="1"/>
</dbReference>
<dbReference type="PROSITE" id="PS51903">
    <property type="entry name" value="CLP_R"/>
    <property type="match status" value="1"/>
</dbReference>
<dbReference type="InterPro" id="IPR036628">
    <property type="entry name" value="Clp_N_dom_sf"/>
</dbReference>
<dbReference type="Pfam" id="PF02861">
    <property type="entry name" value="Clp_N"/>
    <property type="match status" value="1"/>
</dbReference>
<dbReference type="EMBL" id="JAVDQH010000005">
    <property type="protein sequence ID" value="MDR6243827.1"/>
    <property type="molecule type" value="Genomic_DNA"/>
</dbReference>
<evidence type="ECO:0000256" key="4">
    <source>
        <dbReference type="ARBA" id="ARBA00022840"/>
    </source>
</evidence>
<evidence type="ECO:0000313" key="12">
    <source>
        <dbReference type="EMBL" id="MDR6243827.1"/>
    </source>
</evidence>
<dbReference type="InterPro" id="IPR003593">
    <property type="entry name" value="AAA+_ATPase"/>
</dbReference>
<keyword evidence="10" id="KW-0346">Stress response</keyword>
<evidence type="ECO:0000256" key="5">
    <source>
        <dbReference type="ARBA" id="ARBA00023054"/>
    </source>
</evidence>
<dbReference type="SMART" id="SM00382">
    <property type="entry name" value="AAA"/>
    <property type="match status" value="2"/>
</dbReference>
<dbReference type="InterPro" id="IPR018368">
    <property type="entry name" value="ClpA/B_CS1"/>
</dbReference>
<dbReference type="InterPro" id="IPR041546">
    <property type="entry name" value="ClpA/ClpB_AAA_lid"/>
</dbReference>
<dbReference type="SUPFAM" id="SSF52540">
    <property type="entry name" value="P-loop containing nucleoside triphosphate hydrolases"/>
    <property type="match status" value="2"/>
</dbReference>
<feature type="coiled-coil region" evidence="10">
    <location>
        <begin position="417"/>
        <end position="531"/>
    </location>
</feature>
<evidence type="ECO:0000256" key="6">
    <source>
        <dbReference type="ARBA" id="ARBA00023186"/>
    </source>
</evidence>
<dbReference type="PRINTS" id="PR00300">
    <property type="entry name" value="CLPPROTEASEA"/>
</dbReference>
<comment type="similarity">
    <text evidence="1 9">Belongs to the ClpA/ClpB family.</text>
</comment>
<evidence type="ECO:0000256" key="9">
    <source>
        <dbReference type="RuleBase" id="RU004432"/>
    </source>
</evidence>
<dbReference type="Pfam" id="PF17871">
    <property type="entry name" value="AAA_lid_9"/>
    <property type="match status" value="1"/>
</dbReference>
<dbReference type="Proteomes" id="UP001185028">
    <property type="component" value="Unassembled WGS sequence"/>
</dbReference>
<dbReference type="Gene3D" id="1.10.8.60">
    <property type="match status" value="1"/>
</dbReference>
<evidence type="ECO:0000256" key="7">
    <source>
        <dbReference type="ARBA" id="ARBA00026057"/>
    </source>
</evidence>
<gene>
    <name evidence="10" type="primary">clpB</name>
    <name evidence="12" type="ORF">JOC58_001720</name>
</gene>
<feature type="coiled-coil region" evidence="10">
    <location>
        <begin position="85"/>
        <end position="112"/>
    </location>
</feature>
<comment type="caution">
    <text evidence="12">The sequence shown here is derived from an EMBL/GenBank/DDBJ whole genome shotgun (WGS) entry which is preliminary data.</text>
</comment>
<evidence type="ECO:0000313" key="13">
    <source>
        <dbReference type="Proteomes" id="UP001185028"/>
    </source>
</evidence>
<dbReference type="InterPro" id="IPR004176">
    <property type="entry name" value="Clp_R_N"/>
</dbReference>
<evidence type="ECO:0000259" key="11">
    <source>
        <dbReference type="PROSITE" id="PS51903"/>
    </source>
</evidence>
<dbReference type="PANTHER" id="PTHR11638">
    <property type="entry name" value="ATP-DEPENDENT CLP PROTEASE"/>
    <property type="match status" value="1"/>
</dbReference>
<dbReference type="InterPro" id="IPR017730">
    <property type="entry name" value="Chaperonin_ClpB"/>
</dbReference>
<keyword evidence="3 9" id="KW-0547">Nucleotide-binding</keyword>
<dbReference type="SUPFAM" id="SSF81923">
    <property type="entry name" value="Double Clp-N motif"/>
    <property type="match status" value="1"/>
</dbReference>
<evidence type="ECO:0000256" key="1">
    <source>
        <dbReference type="ARBA" id="ARBA00008675"/>
    </source>
</evidence>
<name>A0ABU1IX45_9BACL</name>
<dbReference type="InterPro" id="IPR019489">
    <property type="entry name" value="Clp_ATPase_C"/>
</dbReference>
<sequence>MDYTKLTNKLQQAVASAQSLATGMGHQEVTTSHLLKALLEQDAGLLPRLLQKMNISPDVIARQNEELLRRKASISGSSAVSRYASAGLLQVLNQAEKEAAEMKDEFVAVEHALLALLSSDELGNREARQLLNQHGMKRDTVLEALTEIRGHQRITSKDPEATYEVLEKYGRDLVAEVRAGKVDPVIGRDDEIRRVIRILSRKTKNNPVLIGEPGVGKTAIVEGLAHRIVRKDVPEGLKDKMIFSLDMSALVAGAKYRGEFEERLQAVLREVKESNGQIILFIDELHTIVGAGKTEGAMDAGNMLKPMLARGELHCIGATTLDEYRTYIEKDPALERRFQQVLVSEPDVEDTISILRGLKERFEVHHGVKIHDNAIVAAGVLSDRYISDRFLPDKAIDLIDEACAMIRTEIDSMPGEMDEVTRRIMKLEIEEAALKKETDDLSRSRLEALQRELADLKEKQLEMKARWDKEKEGIERVNELKKRLEQARVDLENAQEEYDLNRSAELSYGIIPDLERQLKQAEEEAQQDHEGRLLREAVTEEEIADIVSRWTGIPVSRLVEGEREKLLRLEEVLHERVVGQDEAVQLVADAVIRSRAGIKDPNRPIGSFLFLGPTGVGKTELAKAIAASLFDREENMIRIDMSEYMEKHSVSRLVGAPPGYIGYEEGGQLTEAVRRQPYSVILLDEVEKAHPDVFNLLLQLLDDGRLTDSQGRNVDFKNTIVIMTSNIGSVHLLQAMERDGEINESVRQTVMRELNSHFRPEFLNRVDDIVIFKPLSLNEIQQIVLKLADGLRTRLADRQISLNISDDAARLIADEGFDPAYGARPLKRFIQRALETKVARALIAGEATPGSTVEVTANEGDLQVHIHSDSSGAGEMPEPVTAQ</sequence>
<dbReference type="PROSITE" id="PS00871">
    <property type="entry name" value="CLPAB_2"/>
    <property type="match status" value="1"/>
</dbReference>
<dbReference type="InterPro" id="IPR028299">
    <property type="entry name" value="ClpA/B_CS2"/>
</dbReference>
<dbReference type="GO" id="GO:0006508">
    <property type="term" value="P:proteolysis"/>
    <property type="evidence" value="ECO:0007669"/>
    <property type="project" value="UniProtKB-KW"/>
</dbReference>
<reference evidence="12 13" key="1">
    <citation type="submission" date="2023-07" db="EMBL/GenBank/DDBJ databases">
        <title>Genomic Encyclopedia of Type Strains, Phase IV (KMG-IV): sequencing the most valuable type-strain genomes for metagenomic binning, comparative biology and taxonomic classification.</title>
        <authorList>
            <person name="Goeker M."/>
        </authorList>
    </citation>
    <scope>NUCLEOTIDE SEQUENCE [LARGE SCALE GENOMIC DNA]</scope>
    <source>
        <strain evidence="12 13">DSM 22170</strain>
    </source>
</reference>
<keyword evidence="12" id="KW-0378">Hydrolase</keyword>
<dbReference type="SMART" id="SM01086">
    <property type="entry name" value="ClpB_D2-small"/>
    <property type="match status" value="1"/>
</dbReference>
<dbReference type="InterPro" id="IPR001270">
    <property type="entry name" value="ClpA/B"/>
</dbReference>
<keyword evidence="2 8" id="KW-0677">Repeat</keyword>
<dbReference type="InterPro" id="IPR003959">
    <property type="entry name" value="ATPase_AAA_core"/>
</dbReference>
<comment type="subcellular location">
    <subcellularLocation>
        <location evidence="10">Cytoplasm</location>
    </subcellularLocation>
</comment>
<dbReference type="CDD" id="cd00009">
    <property type="entry name" value="AAA"/>
    <property type="match status" value="1"/>
</dbReference>
<accession>A0ABU1IX45</accession>
<comment type="subunit">
    <text evidence="7">Homohexamer. The oligomerization is ATP-dependent.</text>
</comment>
<dbReference type="NCBIfam" id="TIGR03346">
    <property type="entry name" value="chaperone_ClpB"/>
    <property type="match status" value="1"/>
</dbReference>
<evidence type="ECO:0000256" key="2">
    <source>
        <dbReference type="ARBA" id="ARBA00022737"/>
    </source>
</evidence>
<feature type="domain" description="Clp R" evidence="11">
    <location>
        <begin position="3"/>
        <end position="151"/>
    </location>
</feature>
<keyword evidence="13" id="KW-1185">Reference proteome</keyword>
<keyword evidence="5 10" id="KW-0175">Coiled coil</keyword>
<evidence type="ECO:0000256" key="3">
    <source>
        <dbReference type="ARBA" id="ARBA00022741"/>
    </source>
</evidence>
<proteinExistence type="inferred from homology"/>
<dbReference type="CDD" id="cd19499">
    <property type="entry name" value="RecA-like_ClpB_Hsp104-like"/>
    <property type="match status" value="1"/>
</dbReference>
<dbReference type="Pfam" id="PF10431">
    <property type="entry name" value="ClpB_D2-small"/>
    <property type="match status" value="1"/>
</dbReference>
<dbReference type="InterPro" id="IPR027417">
    <property type="entry name" value="P-loop_NTPase"/>
</dbReference>
<keyword evidence="12" id="KW-0645">Protease</keyword>
<dbReference type="Pfam" id="PF00004">
    <property type="entry name" value="AAA"/>
    <property type="match status" value="1"/>
</dbReference>
<dbReference type="GO" id="GO:0008233">
    <property type="term" value="F:peptidase activity"/>
    <property type="evidence" value="ECO:0007669"/>
    <property type="project" value="UniProtKB-KW"/>
</dbReference>
<protein>
    <recommendedName>
        <fullName evidence="10">Chaperone protein ClpB</fullName>
    </recommendedName>
</protein>
<dbReference type="RefSeq" id="WP_188777017.1">
    <property type="nucleotide sequence ID" value="NZ_BMMB01000008.1"/>
</dbReference>
<organism evidence="12 13">
    <name type="scientific">Paenibacillus hunanensis</name>
    <dbReference type="NCBI Taxonomy" id="539262"/>
    <lineage>
        <taxon>Bacteria</taxon>
        <taxon>Bacillati</taxon>
        <taxon>Bacillota</taxon>
        <taxon>Bacilli</taxon>
        <taxon>Bacillales</taxon>
        <taxon>Paenibacillaceae</taxon>
        <taxon>Paenibacillus</taxon>
    </lineage>
</organism>
<dbReference type="Pfam" id="PF07724">
    <property type="entry name" value="AAA_2"/>
    <property type="match status" value="1"/>
</dbReference>
<dbReference type="PANTHER" id="PTHR11638:SF18">
    <property type="entry name" value="HEAT SHOCK PROTEIN 104"/>
    <property type="match status" value="1"/>
</dbReference>
<dbReference type="GO" id="GO:0005524">
    <property type="term" value="F:ATP binding"/>
    <property type="evidence" value="ECO:0007669"/>
    <property type="project" value="UniProtKB-KW"/>
</dbReference>
<comment type="function">
    <text evidence="10">Part of a stress-induced multi-chaperone system, it is involved in the recovery of the cell from heat-induced damage, in cooperation with DnaK, DnaJ and GrpE.</text>
</comment>
<dbReference type="Gene3D" id="3.40.50.300">
    <property type="entry name" value="P-loop containing nucleotide triphosphate hydrolases"/>
    <property type="match status" value="3"/>
</dbReference>
<dbReference type="InterPro" id="IPR050130">
    <property type="entry name" value="ClpA_ClpB"/>
</dbReference>
<evidence type="ECO:0000256" key="8">
    <source>
        <dbReference type="PROSITE-ProRule" id="PRU01251"/>
    </source>
</evidence>
<keyword evidence="10" id="KW-0963">Cytoplasm</keyword>
<keyword evidence="6 9" id="KW-0143">Chaperone</keyword>
<comment type="subunit">
    <text evidence="10">Homohexamer; The oligomerization is ATP-dependent.</text>
</comment>
<evidence type="ECO:0000256" key="10">
    <source>
        <dbReference type="RuleBase" id="RU362034"/>
    </source>
</evidence>
<keyword evidence="4 9" id="KW-0067">ATP-binding</keyword>